<dbReference type="GO" id="GO:0003676">
    <property type="term" value="F:nucleic acid binding"/>
    <property type="evidence" value="ECO:0007669"/>
    <property type="project" value="InterPro"/>
</dbReference>
<dbReference type="PANTHER" id="PTHR11472:SF34">
    <property type="entry name" value="REGULATOR OF TELOMERE ELONGATION HELICASE 1"/>
    <property type="match status" value="1"/>
</dbReference>
<dbReference type="PROSITE" id="PS51193">
    <property type="entry name" value="HELICASE_ATP_BIND_2"/>
    <property type="match status" value="1"/>
</dbReference>
<comment type="similarity">
    <text evidence="4">Belongs to the helicase family. DinG subfamily.</text>
</comment>
<keyword evidence="3" id="KW-0067">ATP-binding</keyword>
<evidence type="ECO:0000256" key="2">
    <source>
        <dbReference type="ARBA" id="ARBA00022801"/>
    </source>
</evidence>
<name>A0A235BSF8_UNCW3</name>
<feature type="domain" description="Helicase ATP-binding" evidence="5">
    <location>
        <begin position="34"/>
        <end position="294"/>
    </location>
</feature>
<dbReference type="InterPro" id="IPR045028">
    <property type="entry name" value="DinG/Rad3-like"/>
</dbReference>
<protein>
    <recommendedName>
        <fullName evidence="5">Helicase ATP-binding domain-containing protein</fullName>
    </recommendedName>
</protein>
<organism evidence="6 7">
    <name type="scientific">candidate division WOR-3 bacterium JGI_Cruoil_03_51_56</name>
    <dbReference type="NCBI Taxonomy" id="1973747"/>
    <lineage>
        <taxon>Bacteria</taxon>
        <taxon>Bacteria division WOR-3</taxon>
    </lineage>
</organism>
<dbReference type="InterPro" id="IPR006555">
    <property type="entry name" value="ATP-dep_Helicase_C"/>
</dbReference>
<evidence type="ECO:0000256" key="1">
    <source>
        <dbReference type="ARBA" id="ARBA00022741"/>
    </source>
</evidence>
<keyword evidence="2" id="KW-0378">Hydrolase</keyword>
<comment type="caution">
    <text evidence="6">The sequence shown here is derived from an EMBL/GenBank/DDBJ whole genome shotgun (WGS) entry which is preliminary data.</text>
</comment>
<proteinExistence type="inferred from homology"/>
<dbReference type="AlphaFoldDB" id="A0A235BSF8"/>
<dbReference type="EMBL" id="NOZP01000122">
    <property type="protein sequence ID" value="OYD15122.1"/>
    <property type="molecule type" value="Genomic_DNA"/>
</dbReference>
<dbReference type="InterPro" id="IPR014013">
    <property type="entry name" value="Helic_SF1/SF2_ATP-bd_DinG/Rad3"/>
</dbReference>
<evidence type="ECO:0000313" key="7">
    <source>
        <dbReference type="Proteomes" id="UP000215559"/>
    </source>
</evidence>
<dbReference type="Pfam" id="PF13307">
    <property type="entry name" value="Helicase_C_2"/>
    <property type="match status" value="1"/>
</dbReference>
<dbReference type="GO" id="GO:0016818">
    <property type="term" value="F:hydrolase activity, acting on acid anhydrides, in phosphorus-containing anhydrides"/>
    <property type="evidence" value="ECO:0007669"/>
    <property type="project" value="InterPro"/>
</dbReference>
<keyword evidence="1" id="KW-0547">Nucleotide-binding</keyword>
<dbReference type="GO" id="GO:0005524">
    <property type="term" value="F:ATP binding"/>
    <property type="evidence" value="ECO:0007669"/>
    <property type="project" value="UniProtKB-KW"/>
</dbReference>
<dbReference type="PANTHER" id="PTHR11472">
    <property type="entry name" value="DNA REPAIR DEAD HELICASE RAD3/XP-D SUBFAMILY MEMBER"/>
    <property type="match status" value="1"/>
</dbReference>
<dbReference type="GO" id="GO:0003678">
    <property type="term" value="F:DNA helicase activity"/>
    <property type="evidence" value="ECO:0007669"/>
    <property type="project" value="TreeGrafter"/>
</dbReference>
<evidence type="ECO:0000256" key="4">
    <source>
        <dbReference type="ARBA" id="ARBA00038058"/>
    </source>
</evidence>
<dbReference type="InterPro" id="IPR011545">
    <property type="entry name" value="DEAD/DEAH_box_helicase_dom"/>
</dbReference>
<sequence length="672" mass="76219">MLFMILTRHSSVTITYLMNPIITDPTSLFRPGSRLGQVLPTYEYRPQQEEMASHVWHALTTGSNLAIEAGTGIGKSLAYLVPAVTWVIKTRKRVAVSTYTRLLQSQLINQDIPLVRKLIPDLPKVAVAYGQENYLCRFRLRSRLARGLFDTRQEAATASRLLDWAETTTQGILLNYPHPLPAKLWHRICRDPTTCRRNDCPYFSDCFYYRARRNWEKSAMLIVNHSLFFAGLAAETELLPKMDAVIFDEANRLEDACVRHFGIRVSQRRLSQILDYICPVAGRGLIHALAHQAGIVENIEKEVGFCRNELLNFFQETESLLGPDAIRLRLKQPLQAVPVSALNRLSASLNKTARDADDEHLASELKGTARKLEDTANSLTEFMDLDTENAVQWVERTGANNINLISAPLDIAHKLKELVYPGFTSTIMTSATLTVADEFGFISSRLGLDQFKTLQLDSPFDHGHNSLLFVANKIPPPNHPDFNQAGAKLIQRILKASHGRALVLFTSYDMMNRVRNLIPQHSYTHLYQGELPVAQLLQQFRNDTHSVLFATQSFWQGIDVPGESLTCLIICRLPFEVPDDPRLTAIAEQLRKQRIDPFNTYQVPTAVLRFRQGFGRLIRTKKDRGVVCVLDRRILDRGYGNSFLKSLPKELPLTTSFNQVVRFLRKVDNPDI</sequence>
<gene>
    <name evidence="6" type="ORF">CH330_06665</name>
</gene>
<dbReference type="GO" id="GO:0006139">
    <property type="term" value="P:nucleobase-containing compound metabolic process"/>
    <property type="evidence" value="ECO:0007669"/>
    <property type="project" value="InterPro"/>
</dbReference>
<evidence type="ECO:0000313" key="6">
    <source>
        <dbReference type="EMBL" id="OYD15122.1"/>
    </source>
</evidence>
<evidence type="ECO:0000259" key="5">
    <source>
        <dbReference type="PROSITE" id="PS51193"/>
    </source>
</evidence>
<dbReference type="SMART" id="SM00491">
    <property type="entry name" value="HELICc2"/>
    <property type="match status" value="1"/>
</dbReference>
<dbReference type="Pfam" id="PF00270">
    <property type="entry name" value="DEAD"/>
    <property type="match status" value="1"/>
</dbReference>
<accession>A0A235BSF8</accession>
<reference evidence="6 7" key="1">
    <citation type="submission" date="2017-07" db="EMBL/GenBank/DDBJ databases">
        <title>Recovery of genomes from metagenomes via a dereplication, aggregation, and scoring strategy.</title>
        <authorList>
            <person name="Sieber C.M."/>
            <person name="Probst A.J."/>
            <person name="Sharrar A."/>
            <person name="Thomas B.C."/>
            <person name="Hess M."/>
            <person name="Tringe S.G."/>
            <person name="Banfield J.F."/>
        </authorList>
    </citation>
    <scope>NUCLEOTIDE SEQUENCE [LARGE SCALE GENOMIC DNA]</scope>
    <source>
        <strain evidence="6">JGI_Cruoil_03_51_56</strain>
    </source>
</reference>
<dbReference type="InterPro" id="IPR027417">
    <property type="entry name" value="P-loop_NTPase"/>
</dbReference>
<dbReference type="Proteomes" id="UP000215559">
    <property type="component" value="Unassembled WGS sequence"/>
</dbReference>
<evidence type="ECO:0000256" key="3">
    <source>
        <dbReference type="ARBA" id="ARBA00022840"/>
    </source>
</evidence>
<dbReference type="SUPFAM" id="SSF52540">
    <property type="entry name" value="P-loop containing nucleoside triphosphate hydrolases"/>
    <property type="match status" value="1"/>
</dbReference>
<dbReference type="Gene3D" id="3.40.50.300">
    <property type="entry name" value="P-loop containing nucleotide triphosphate hydrolases"/>
    <property type="match status" value="2"/>
</dbReference>